<dbReference type="Gene3D" id="1.10.418.50">
    <property type="entry name" value="Microtubule-binding protein MIP-T3"/>
    <property type="match status" value="1"/>
</dbReference>
<accession>L5KSG6</accession>
<keyword evidence="5" id="KW-0175">Coiled coil</keyword>
<dbReference type="GO" id="GO:0030992">
    <property type="term" value="C:intraciliary transport particle B"/>
    <property type="evidence" value="ECO:0007669"/>
    <property type="project" value="TreeGrafter"/>
</dbReference>
<evidence type="ECO:0000256" key="9">
    <source>
        <dbReference type="SAM" id="MobiDB-lite"/>
    </source>
</evidence>
<dbReference type="PANTHER" id="PTHR31363">
    <property type="entry name" value="TRAF3-INTERACTING PROTEIN 1"/>
    <property type="match status" value="1"/>
</dbReference>
<evidence type="ECO:0000256" key="1">
    <source>
        <dbReference type="ARBA" id="ARBA00004120"/>
    </source>
</evidence>
<keyword evidence="12" id="KW-1185">Reference proteome</keyword>
<feature type="region of interest" description="Disordered" evidence="9">
    <location>
        <begin position="73"/>
        <end position="310"/>
    </location>
</feature>
<sequence>MKSDNVKDKDAKISFLQKAIDVVVMVTGEPLSAKPARIVAGHEPERTNELLQRIGKCCLHKLSSDDAVKRVLAGEKGDVKGRTSLPAKPQEPDNRNARDEGPRAPREKEDRKNSEKNERSTSRDGRQKEEAREESEPRDKERDKERARENGRDRHKDPERDRAKARARQDKDKDRDRDRDRGNRERGRDSERERERKHEASKEKERERDKGRDRDRDRRKARNGEHSRNPDREKSREHERPEKSSSSGEMSKKLSDGSLKDSKAETETEVPTRASRAVTTKTAKRRSKASLEDLGEPSASPPPAPPLRSSTLSLSSEVVRLIERPQRPPLEICLIVSFCCHLTYNTRHPPPSAISVRSEGLMTAGRAFAPPTPALAPWIPSGCT</sequence>
<evidence type="ECO:0000256" key="7">
    <source>
        <dbReference type="ARBA" id="ARBA00023273"/>
    </source>
</evidence>
<keyword evidence="7" id="KW-0966">Cell projection</keyword>
<feature type="compositionally biased region" description="Basic and acidic residues" evidence="9">
    <location>
        <begin position="90"/>
        <end position="243"/>
    </location>
</feature>
<feature type="compositionally biased region" description="Basic and acidic residues" evidence="9">
    <location>
        <begin position="250"/>
        <end position="266"/>
    </location>
</feature>
<comment type="subcellular location">
    <subcellularLocation>
        <location evidence="2">Cytoplasm</location>
        <location evidence="2">Cytoskeleton</location>
        <location evidence="2">Cilium axoneme</location>
    </subcellularLocation>
    <subcellularLocation>
        <location evidence="1">Cytoplasm</location>
        <location evidence="1">Cytoskeleton</location>
        <location evidence="1">Cilium basal body</location>
    </subcellularLocation>
</comment>
<evidence type="ECO:0000256" key="3">
    <source>
        <dbReference type="ARBA" id="ARBA00022490"/>
    </source>
</evidence>
<dbReference type="InterPro" id="IPR018799">
    <property type="entry name" value="TRAF3IP1"/>
</dbReference>
<dbReference type="PANTHER" id="PTHR31363:SF0">
    <property type="entry name" value="TRAF3-INTERACTING PROTEIN 1"/>
    <property type="match status" value="1"/>
</dbReference>
<evidence type="ECO:0000256" key="5">
    <source>
        <dbReference type="ARBA" id="ARBA00023054"/>
    </source>
</evidence>
<dbReference type="InterPro" id="IPR040468">
    <property type="entry name" value="TRAF3IP1_N"/>
</dbReference>
<dbReference type="GO" id="GO:0042073">
    <property type="term" value="P:intraciliary transport"/>
    <property type="evidence" value="ECO:0007669"/>
    <property type="project" value="TreeGrafter"/>
</dbReference>
<protein>
    <submittedName>
        <fullName evidence="11">TRAF3-interacting protein 1</fullName>
    </submittedName>
</protein>
<reference evidence="12" key="1">
    <citation type="journal article" date="2013" name="Science">
        <title>Comparative analysis of bat genomes provides insight into the evolution of flight and immunity.</title>
        <authorList>
            <person name="Zhang G."/>
            <person name="Cowled C."/>
            <person name="Shi Z."/>
            <person name="Huang Z."/>
            <person name="Bishop-Lilly K.A."/>
            <person name="Fang X."/>
            <person name="Wynne J.W."/>
            <person name="Xiong Z."/>
            <person name="Baker M.L."/>
            <person name="Zhao W."/>
            <person name="Tachedjian M."/>
            <person name="Zhu Y."/>
            <person name="Zhou P."/>
            <person name="Jiang X."/>
            <person name="Ng J."/>
            <person name="Yang L."/>
            <person name="Wu L."/>
            <person name="Xiao J."/>
            <person name="Feng Y."/>
            <person name="Chen Y."/>
            <person name="Sun X."/>
            <person name="Zhang Y."/>
            <person name="Marsh G.A."/>
            <person name="Crameri G."/>
            <person name="Broder C.C."/>
            <person name="Frey K.G."/>
            <person name="Wang L.F."/>
            <person name="Wang J."/>
        </authorList>
    </citation>
    <scope>NUCLEOTIDE SEQUENCE [LARGE SCALE GENOMIC DNA]</scope>
</reference>
<name>L5KSG6_PTEAL</name>
<dbReference type="GO" id="GO:0060271">
    <property type="term" value="P:cilium assembly"/>
    <property type="evidence" value="ECO:0007669"/>
    <property type="project" value="TreeGrafter"/>
</dbReference>
<dbReference type="GO" id="GO:0005930">
    <property type="term" value="C:axoneme"/>
    <property type="evidence" value="ECO:0007669"/>
    <property type="project" value="UniProtKB-SubCell"/>
</dbReference>
<evidence type="ECO:0000256" key="2">
    <source>
        <dbReference type="ARBA" id="ARBA00004430"/>
    </source>
</evidence>
<dbReference type="Proteomes" id="UP000010552">
    <property type="component" value="Unassembled WGS sequence"/>
</dbReference>
<dbReference type="STRING" id="9402.L5KSG6"/>
<keyword evidence="4" id="KW-0970">Cilium biogenesis/degradation</keyword>
<dbReference type="InParanoid" id="L5KSG6"/>
<organism evidence="11 12">
    <name type="scientific">Pteropus alecto</name>
    <name type="common">Black flying fox</name>
    <dbReference type="NCBI Taxonomy" id="9402"/>
    <lineage>
        <taxon>Eukaryota</taxon>
        <taxon>Metazoa</taxon>
        <taxon>Chordata</taxon>
        <taxon>Craniata</taxon>
        <taxon>Vertebrata</taxon>
        <taxon>Euteleostomi</taxon>
        <taxon>Mammalia</taxon>
        <taxon>Eutheria</taxon>
        <taxon>Laurasiatheria</taxon>
        <taxon>Chiroptera</taxon>
        <taxon>Yinpterochiroptera</taxon>
        <taxon>Pteropodoidea</taxon>
        <taxon>Pteropodidae</taxon>
        <taxon>Pteropodinae</taxon>
        <taxon>Pteropus</taxon>
    </lineage>
</organism>
<dbReference type="Pfam" id="PF10243">
    <property type="entry name" value="MIP-T3"/>
    <property type="match status" value="1"/>
</dbReference>
<evidence type="ECO:0000313" key="12">
    <source>
        <dbReference type="Proteomes" id="UP000010552"/>
    </source>
</evidence>
<evidence type="ECO:0000256" key="6">
    <source>
        <dbReference type="ARBA" id="ARBA00023212"/>
    </source>
</evidence>
<dbReference type="GO" id="GO:0036064">
    <property type="term" value="C:ciliary basal body"/>
    <property type="evidence" value="ECO:0007669"/>
    <property type="project" value="TreeGrafter"/>
</dbReference>
<comment type="similarity">
    <text evidence="8">Belongs to the TRAF3IP1 family.</text>
</comment>
<dbReference type="GO" id="GO:0008017">
    <property type="term" value="F:microtubule binding"/>
    <property type="evidence" value="ECO:0007669"/>
    <property type="project" value="InterPro"/>
</dbReference>
<keyword evidence="6" id="KW-0206">Cytoskeleton</keyword>
<proteinExistence type="inferred from homology"/>
<evidence type="ECO:0000256" key="4">
    <source>
        <dbReference type="ARBA" id="ARBA00022794"/>
    </source>
</evidence>
<evidence type="ECO:0000313" key="11">
    <source>
        <dbReference type="EMBL" id="ELK14384.1"/>
    </source>
</evidence>
<dbReference type="GO" id="GO:0070507">
    <property type="term" value="P:regulation of microtubule cytoskeleton organization"/>
    <property type="evidence" value="ECO:0007669"/>
    <property type="project" value="TreeGrafter"/>
</dbReference>
<evidence type="ECO:0000259" key="10">
    <source>
        <dbReference type="Pfam" id="PF10243"/>
    </source>
</evidence>
<feature type="domain" description="TRAF3-interacting protein 1 N-terminal" evidence="10">
    <location>
        <begin position="1"/>
        <end position="59"/>
    </location>
</feature>
<dbReference type="EMBL" id="KB030575">
    <property type="protein sequence ID" value="ELK14384.1"/>
    <property type="molecule type" value="Genomic_DNA"/>
</dbReference>
<dbReference type="AlphaFoldDB" id="L5KSG6"/>
<evidence type="ECO:0000256" key="8">
    <source>
        <dbReference type="ARBA" id="ARBA00043971"/>
    </source>
</evidence>
<dbReference type="InterPro" id="IPR042576">
    <property type="entry name" value="TRAF3IP1_N_sf"/>
</dbReference>
<keyword evidence="3" id="KW-0963">Cytoplasm</keyword>
<gene>
    <name evidence="11" type="ORF">PAL_GLEAN10006436</name>
</gene>